<evidence type="ECO:0000256" key="2">
    <source>
        <dbReference type="ARBA" id="ARBA00022801"/>
    </source>
</evidence>
<comment type="caution">
    <text evidence="7">The sequence shown here is derived from an EMBL/GenBank/DDBJ whole genome shotgun (WGS) entry which is preliminary data.</text>
</comment>
<dbReference type="InterPro" id="IPR050079">
    <property type="entry name" value="DEAD_box_RNA_helicase"/>
</dbReference>
<feature type="compositionally biased region" description="Basic and acidic residues" evidence="5">
    <location>
        <begin position="132"/>
        <end position="143"/>
    </location>
</feature>
<proteinExistence type="predicted"/>
<dbReference type="GO" id="GO:0003724">
    <property type="term" value="F:RNA helicase activity"/>
    <property type="evidence" value="ECO:0007669"/>
    <property type="project" value="TreeGrafter"/>
</dbReference>
<feature type="non-terminal residue" evidence="7">
    <location>
        <position position="1"/>
    </location>
</feature>
<dbReference type="Pfam" id="PF00271">
    <property type="entry name" value="Helicase_C"/>
    <property type="match status" value="1"/>
</dbReference>
<evidence type="ECO:0000256" key="3">
    <source>
        <dbReference type="ARBA" id="ARBA00022806"/>
    </source>
</evidence>
<evidence type="ECO:0000259" key="6">
    <source>
        <dbReference type="PROSITE" id="PS51194"/>
    </source>
</evidence>
<keyword evidence="4" id="KW-0067">ATP-binding</keyword>
<evidence type="ECO:0000256" key="1">
    <source>
        <dbReference type="ARBA" id="ARBA00022741"/>
    </source>
</evidence>
<protein>
    <submittedName>
        <fullName evidence="7">Putative ATP-dependent RNA helicase</fullName>
    </submittedName>
</protein>
<keyword evidence="1" id="KW-0547">Nucleotide-binding</keyword>
<evidence type="ECO:0000256" key="4">
    <source>
        <dbReference type="ARBA" id="ARBA00022840"/>
    </source>
</evidence>
<dbReference type="SMART" id="SM00490">
    <property type="entry name" value="HELICc"/>
    <property type="match status" value="1"/>
</dbReference>
<dbReference type="PANTHER" id="PTHR47959:SF1">
    <property type="entry name" value="ATP-DEPENDENT RNA HELICASE DBPA"/>
    <property type="match status" value="1"/>
</dbReference>
<dbReference type="InterPro" id="IPR027417">
    <property type="entry name" value="P-loop_NTPase"/>
</dbReference>
<dbReference type="GO" id="GO:0005829">
    <property type="term" value="C:cytosol"/>
    <property type="evidence" value="ECO:0007669"/>
    <property type="project" value="TreeGrafter"/>
</dbReference>
<dbReference type="SUPFAM" id="SSF52540">
    <property type="entry name" value="P-loop containing nucleoside triphosphate hydrolases"/>
    <property type="match status" value="1"/>
</dbReference>
<dbReference type="AlphaFoldDB" id="X6NI92"/>
<dbReference type="PANTHER" id="PTHR47959">
    <property type="entry name" value="ATP-DEPENDENT RNA HELICASE RHLE-RELATED"/>
    <property type="match status" value="1"/>
</dbReference>
<feature type="region of interest" description="Disordered" evidence="5">
    <location>
        <begin position="132"/>
        <end position="153"/>
    </location>
</feature>
<dbReference type="GO" id="GO:0005524">
    <property type="term" value="F:ATP binding"/>
    <property type="evidence" value="ECO:0007669"/>
    <property type="project" value="UniProtKB-KW"/>
</dbReference>
<sequence length="364" mass="42149">QNRKVKNVELVKFTARGLFLTDDINVANLPSQTLARNKLLILVGTDTICRGIDFPNVNLVVNYNFPPNAVEYLHRCGRTGRGVIRNRNRDSNEHTAFEKVLSFFNEYNIDLAWNLQIALVNQHETILNQQKTLDRAKSDDNTRNDANASFEKNDKRNASNVGIRSVRFADYFCNKHERLSELNRSKVKMSRPRYHEKKVDLGRVDFEDCDPAIHEILKERVQELIQTSPKASSAGRSPGNNRHQNRKADSKESQNDNNDGNNDAVDKEEPTPEERIGEIRFEEDIREQSKVQQAKRMYLKKAKDEKKKKNTPLQKRKGTTKYDIDELFASGKFPKWARRVPFYETDINYSSSNEDDTDNNNSKR</sequence>
<dbReference type="Proteomes" id="UP000023152">
    <property type="component" value="Unassembled WGS sequence"/>
</dbReference>
<evidence type="ECO:0000256" key="5">
    <source>
        <dbReference type="SAM" id="MobiDB-lite"/>
    </source>
</evidence>
<feature type="compositionally biased region" description="Basic residues" evidence="5">
    <location>
        <begin position="308"/>
        <end position="319"/>
    </location>
</feature>
<accession>X6NI92</accession>
<dbReference type="GO" id="GO:0016787">
    <property type="term" value="F:hydrolase activity"/>
    <property type="evidence" value="ECO:0007669"/>
    <property type="project" value="UniProtKB-KW"/>
</dbReference>
<organism evidence="7 8">
    <name type="scientific">Reticulomyxa filosa</name>
    <dbReference type="NCBI Taxonomy" id="46433"/>
    <lineage>
        <taxon>Eukaryota</taxon>
        <taxon>Sar</taxon>
        <taxon>Rhizaria</taxon>
        <taxon>Retaria</taxon>
        <taxon>Foraminifera</taxon>
        <taxon>Monothalamids</taxon>
        <taxon>Reticulomyxidae</taxon>
        <taxon>Reticulomyxa</taxon>
    </lineage>
</organism>
<dbReference type="PROSITE" id="PS51194">
    <property type="entry name" value="HELICASE_CTER"/>
    <property type="match status" value="1"/>
</dbReference>
<dbReference type="OrthoDB" id="360161at2759"/>
<dbReference type="InterPro" id="IPR001650">
    <property type="entry name" value="Helicase_C-like"/>
</dbReference>
<keyword evidence="3 7" id="KW-0347">Helicase</keyword>
<feature type="compositionally biased region" description="Polar residues" evidence="5">
    <location>
        <begin position="226"/>
        <end position="242"/>
    </location>
</feature>
<feature type="domain" description="Helicase C-terminal" evidence="6">
    <location>
        <begin position="1"/>
        <end position="134"/>
    </location>
</feature>
<feature type="region of interest" description="Disordered" evidence="5">
    <location>
        <begin position="345"/>
        <end position="364"/>
    </location>
</feature>
<feature type="compositionally biased region" description="Basic and acidic residues" evidence="5">
    <location>
        <begin position="264"/>
        <end position="289"/>
    </location>
</feature>
<reference evidence="7 8" key="1">
    <citation type="journal article" date="2013" name="Curr. Biol.">
        <title>The Genome of the Foraminiferan Reticulomyxa filosa.</title>
        <authorList>
            <person name="Glockner G."/>
            <person name="Hulsmann N."/>
            <person name="Schleicher M."/>
            <person name="Noegel A.A."/>
            <person name="Eichinger L."/>
            <person name="Gallinger C."/>
            <person name="Pawlowski J."/>
            <person name="Sierra R."/>
            <person name="Euteneuer U."/>
            <person name="Pillet L."/>
            <person name="Moustafa A."/>
            <person name="Platzer M."/>
            <person name="Groth M."/>
            <person name="Szafranski K."/>
            <person name="Schliwa M."/>
        </authorList>
    </citation>
    <scope>NUCLEOTIDE SEQUENCE [LARGE SCALE GENOMIC DNA]</scope>
</reference>
<name>X6NI92_RETFI</name>
<evidence type="ECO:0000313" key="8">
    <source>
        <dbReference type="Proteomes" id="UP000023152"/>
    </source>
</evidence>
<dbReference type="EMBL" id="ASPP01008127">
    <property type="protein sequence ID" value="ETO26040.1"/>
    <property type="molecule type" value="Genomic_DNA"/>
</dbReference>
<dbReference type="Gene3D" id="3.40.50.300">
    <property type="entry name" value="P-loop containing nucleotide triphosphate hydrolases"/>
    <property type="match status" value="1"/>
</dbReference>
<evidence type="ECO:0000313" key="7">
    <source>
        <dbReference type="EMBL" id="ETO26040.1"/>
    </source>
</evidence>
<keyword evidence="2" id="KW-0378">Hydrolase</keyword>
<feature type="region of interest" description="Disordered" evidence="5">
    <location>
        <begin position="226"/>
        <end position="319"/>
    </location>
</feature>
<keyword evidence="8" id="KW-1185">Reference proteome</keyword>
<gene>
    <name evidence="7" type="ORF">RFI_11097</name>
</gene>